<dbReference type="GO" id="GO:0003700">
    <property type="term" value="F:DNA-binding transcription factor activity"/>
    <property type="evidence" value="ECO:0007669"/>
    <property type="project" value="TreeGrafter"/>
</dbReference>
<evidence type="ECO:0000313" key="5">
    <source>
        <dbReference type="EMBL" id="GID62370.1"/>
    </source>
</evidence>
<feature type="domain" description="HTH lacI-type" evidence="4">
    <location>
        <begin position="9"/>
        <end position="64"/>
    </location>
</feature>
<evidence type="ECO:0000256" key="3">
    <source>
        <dbReference type="ARBA" id="ARBA00023163"/>
    </source>
</evidence>
<protein>
    <submittedName>
        <fullName evidence="5">LacI family transcriptional regulator</fullName>
    </submittedName>
</protein>
<dbReference type="Gene3D" id="3.40.50.2300">
    <property type="match status" value="2"/>
</dbReference>
<dbReference type="PROSITE" id="PS50932">
    <property type="entry name" value="HTH_LACI_2"/>
    <property type="match status" value="1"/>
</dbReference>
<dbReference type="Pfam" id="PF13377">
    <property type="entry name" value="Peripla_BP_3"/>
    <property type="match status" value="1"/>
</dbReference>
<dbReference type="EMBL" id="BOMH01000002">
    <property type="protein sequence ID" value="GID62370.1"/>
    <property type="molecule type" value="Genomic_DNA"/>
</dbReference>
<dbReference type="SUPFAM" id="SSF47413">
    <property type="entry name" value="lambda repressor-like DNA-binding domains"/>
    <property type="match status" value="1"/>
</dbReference>
<evidence type="ECO:0000313" key="6">
    <source>
        <dbReference type="Proteomes" id="UP000619479"/>
    </source>
</evidence>
<keyword evidence="1" id="KW-0805">Transcription regulation</keyword>
<dbReference type="CDD" id="cd01392">
    <property type="entry name" value="HTH_LacI"/>
    <property type="match status" value="1"/>
</dbReference>
<comment type="caution">
    <text evidence="5">The sequence shown here is derived from an EMBL/GenBank/DDBJ whole genome shotgun (WGS) entry which is preliminary data.</text>
</comment>
<evidence type="ECO:0000259" key="4">
    <source>
        <dbReference type="PROSITE" id="PS50932"/>
    </source>
</evidence>
<gene>
    <name evidence="5" type="primary">lacI_1</name>
    <name evidence="5" type="ORF">Acy02nite_02510</name>
</gene>
<accession>A0A919IA98</accession>
<evidence type="ECO:0000256" key="2">
    <source>
        <dbReference type="ARBA" id="ARBA00023125"/>
    </source>
</evidence>
<reference evidence="5" key="1">
    <citation type="submission" date="2021-01" db="EMBL/GenBank/DDBJ databases">
        <title>Whole genome shotgun sequence of Actinoplanes cyaneus NBRC 14990.</title>
        <authorList>
            <person name="Komaki H."/>
            <person name="Tamura T."/>
        </authorList>
    </citation>
    <scope>NUCLEOTIDE SEQUENCE</scope>
    <source>
        <strain evidence="5">NBRC 14990</strain>
    </source>
</reference>
<dbReference type="PROSITE" id="PS00356">
    <property type="entry name" value="HTH_LACI_1"/>
    <property type="match status" value="1"/>
</dbReference>
<dbReference type="InterPro" id="IPR010982">
    <property type="entry name" value="Lambda_DNA-bd_dom_sf"/>
</dbReference>
<dbReference type="InterPro" id="IPR028082">
    <property type="entry name" value="Peripla_BP_I"/>
</dbReference>
<name>A0A919IA98_9ACTN</name>
<dbReference type="PANTHER" id="PTHR30146:SF153">
    <property type="entry name" value="LACTOSE OPERON REPRESSOR"/>
    <property type="match status" value="1"/>
</dbReference>
<evidence type="ECO:0000256" key="1">
    <source>
        <dbReference type="ARBA" id="ARBA00023015"/>
    </source>
</evidence>
<keyword evidence="3" id="KW-0804">Transcription</keyword>
<dbReference type="Pfam" id="PF00356">
    <property type="entry name" value="LacI"/>
    <property type="match status" value="1"/>
</dbReference>
<organism evidence="5 6">
    <name type="scientific">Actinoplanes cyaneus</name>
    <dbReference type="NCBI Taxonomy" id="52696"/>
    <lineage>
        <taxon>Bacteria</taxon>
        <taxon>Bacillati</taxon>
        <taxon>Actinomycetota</taxon>
        <taxon>Actinomycetes</taxon>
        <taxon>Micromonosporales</taxon>
        <taxon>Micromonosporaceae</taxon>
        <taxon>Actinoplanes</taxon>
    </lineage>
</organism>
<dbReference type="GO" id="GO:0000976">
    <property type="term" value="F:transcription cis-regulatory region binding"/>
    <property type="evidence" value="ECO:0007669"/>
    <property type="project" value="TreeGrafter"/>
</dbReference>
<dbReference type="Gene3D" id="1.10.260.40">
    <property type="entry name" value="lambda repressor-like DNA-binding domains"/>
    <property type="match status" value="1"/>
</dbReference>
<dbReference type="AlphaFoldDB" id="A0A919IA98"/>
<dbReference type="CDD" id="cd06267">
    <property type="entry name" value="PBP1_LacI_sugar_binding-like"/>
    <property type="match status" value="1"/>
</dbReference>
<dbReference type="Proteomes" id="UP000619479">
    <property type="component" value="Unassembled WGS sequence"/>
</dbReference>
<dbReference type="PANTHER" id="PTHR30146">
    <property type="entry name" value="LACI-RELATED TRANSCRIPTIONAL REPRESSOR"/>
    <property type="match status" value="1"/>
</dbReference>
<dbReference type="SUPFAM" id="SSF53822">
    <property type="entry name" value="Periplasmic binding protein-like I"/>
    <property type="match status" value="1"/>
</dbReference>
<dbReference type="InterPro" id="IPR046335">
    <property type="entry name" value="LacI/GalR-like_sensor"/>
</dbReference>
<dbReference type="RefSeq" id="WP_203737706.1">
    <property type="nucleotide sequence ID" value="NZ_BAAAUC010000002.1"/>
</dbReference>
<keyword evidence="2" id="KW-0238">DNA-binding</keyword>
<keyword evidence="6" id="KW-1185">Reference proteome</keyword>
<dbReference type="InterPro" id="IPR000843">
    <property type="entry name" value="HTH_LacI"/>
</dbReference>
<sequence>MPHPARPTVTLHDVARAAGVSLATASRVLGASTRKVAAEYRSRVLAAAAELNYTPDLSARAMRGRTDTVALVADDLTTPSIGMVVAAMERQARTVGAFVSVAQTRGVPERQFETVRTLCAFRPRALVLTSTRVEGTARNVRLIEELRAYERNGGRVVIYGSVDLPFDSVRFDDRTSARLVGEHLAATGHRKILILAGTPDRAFAASRHAGFVAGLAGGDIDTAECEVSRQGGYDAVMTALDTGRLDGVDAIVAVNDVVAIGALSACRDAGIAVPGRLSVTGFDDVPLASDVTPRLATLALPHAASGARAVEMALADVVPGRAPIREVVVGTFLARESCAPRP</sequence>
<proteinExistence type="predicted"/>
<dbReference type="SMART" id="SM00354">
    <property type="entry name" value="HTH_LACI"/>
    <property type="match status" value="1"/>
</dbReference>